<dbReference type="Gene3D" id="1.10.510.10">
    <property type="entry name" value="Transferase(Phosphotransferase) domain 1"/>
    <property type="match status" value="1"/>
</dbReference>
<dbReference type="GO" id="GO:0004674">
    <property type="term" value="F:protein serine/threonine kinase activity"/>
    <property type="evidence" value="ECO:0007669"/>
    <property type="project" value="TreeGrafter"/>
</dbReference>
<accession>A0A8H2Y3A0</accession>
<dbReference type="SUPFAM" id="SSF56112">
    <property type="entry name" value="Protein kinase-like (PK-like)"/>
    <property type="match status" value="1"/>
</dbReference>
<dbReference type="InterPro" id="IPR011009">
    <property type="entry name" value="Kinase-like_dom_sf"/>
</dbReference>
<dbReference type="GO" id="GO:0005524">
    <property type="term" value="F:ATP binding"/>
    <property type="evidence" value="ECO:0007669"/>
    <property type="project" value="UniProtKB-KW"/>
</dbReference>
<dbReference type="SMART" id="SM00220">
    <property type="entry name" value="S_TKc"/>
    <property type="match status" value="1"/>
</dbReference>
<evidence type="ECO:0000256" key="1">
    <source>
        <dbReference type="ARBA" id="ARBA00022741"/>
    </source>
</evidence>
<keyword evidence="1" id="KW-0547">Nucleotide-binding</keyword>
<dbReference type="PROSITE" id="PS50011">
    <property type="entry name" value="PROTEIN_KINASE_DOM"/>
    <property type="match status" value="1"/>
</dbReference>
<dbReference type="PROSITE" id="PS00108">
    <property type="entry name" value="PROTEIN_KINASE_ST"/>
    <property type="match status" value="1"/>
</dbReference>
<feature type="domain" description="Protein kinase" evidence="3">
    <location>
        <begin position="24"/>
        <end position="279"/>
    </location>
</feature>
<sequence>MRANEIVAILRNPNVPDLSNSFKGQGSEPVSFGSSGDLHYVQHDKGDVAIRSIRIFLTSNTKNQRILKTASDELGVWGRLKHDNIVPLLGVACFQEQAALVSSWVRYGSIVDYCREHASFNRLKMSAEVASAVAYLHGNGVIHGDIKAQNILVSVDGHAKLAGFGNSVLREIASHYTDGKDFATLSMRWIAPEVLQGTATKNEAVDVYALGLTILEILTGKIPFINDSDQEVIIKILNYIIPSRPRELDSQDELWGLLKQCWSSNPSSRPSAAEIHSRLMGMIG</sequence>
<dbReference type="Pfam" id="PF07714">
    <property type="entry name" value="PK_Tyr_Ser-Thr"/>
    <property type="match status" value="1"/>
</dbReference>
<dbReference type="InterPro" id="IPR008271">
    <property type="entry name" value="Ser/Thr_kinase_AS"/>
</dbReference>
<dbReference type="InterPro" id="IPR051681">
    <property type="entry name" value="Ser/Thr_Kinases-Pseudokinases"/>
</dbReference>
<comment type="caution">
    <text evidence="4">The sequence shown here is derived from an EMBL/GenBank/DDBJ whole genome shotgun (WGS) entry which is preliminary data.</text>
</comment>
<dbReference type="PANTHER" id="PTHR44329">
    <property type="entry name" value="SERINE/THREONINE-PROTEIN KINASE TNNI3K-RELATED"/>
    <property type="match status" value="1"/>
</dbReference>
<dbReference type="PIRSF" id="PIRSF000654">
    <property type="entry name" value="Integrin-linked_kinase"/>
    <property type="match status" value="1"/>
</dbReference>
<dbReference type="InterPro" id="IPR000719">
    <property type="entry name" value="Prot_kinase_dom"/>
</dbReference>
<gene>
    <name evidence="4" type="ORF">RDB_LOCUS73837</name>
</gene>
<organism evidence="4 5">
    <name type="scientific">Rhizoctonia solani</name>
    <dbReference type="NCBI Taxonomy" id="456999"/>
    <lineage>
        <taxon>Eukaryota</taxon>
        <taxon>Fungi</taxon>
        <taxon>Dikarya</taxon>
        <taxon>Basidiomycota</taxon>
        <taxon>Agaricomycotina</taxon>
        <taxon>Agaricomycetes</taxon>
        <taxon>Cantharellales</taxon>
        <taxon>Ceratobasidiaceae</taxon>
        <taxon>Rhizoctonia</taxon>
    </lineage>
</organism>
<dbReference type="InterPro" id="IPR001245">
    <property type="entry name" value="Ser-Thr/Tyr_kinase_cat_dom"/>
</dbReference>
<dbReference type="EMBL" id="CAJMWT010002319">
    <property type="protein sequence ID" value="CAE6439704.1"/>
    <property type="molecule type" value="Genomic_DNA"/>
</dbReference>
<dbReference type="PANTHER" id="PTHR44329:SF298">
    <property type="entry name" value="MIXED LINEAGE KINASE DOMAIN-LIKE PROTEIN"/>
    <property type="match status" value="1"/>
</dbReference>
<protein>
    <recommendedName>
        <fullName evidence="3">Protein kinase domain-containing protein</fullName>
    </recommendedName>
</protein>
<evidence type="ECO:0000313" key="5">
    <source>
        <dbReference type="Proteomes" id="UP000663843"/>
    </source>
</evidence>
<reference evidence="4" key="1">
    <citation type="submission" date="2021-01" db="EMBL/GenBank/DDBJ databases">
        <authorList>
            <person name="Kaushik A."/>
        </authorList>
    </citation>
    <scope>NUCLEOTIDE SEQUENCE</scope>
    <source>
        <strain evidence="4">AG2-2IIIB</strain>
    </source>
</reference>
<dbReference type="AlphaFoldDB" id="A0A8H2Y3A0"/>
<proteinExistence type="predicted"/>
<name>A0A8H2Y3A0_9AGAM</name>
<dbReference type="Proteomes" id="UP000663843">
    <property type="component" value="Unassembled WGS sequence"/>
</dbReference>
<evidence type="ECO:0000313" key="4">
    <source>
        <dbReference type="EMBL" id="CAE6439704.1"/>
    </source>
</evidence>
<dbReference type="PRINTS" id="PR00109">
    <property type="entry name" value="TYRKINASE"/>
</dbReference>
<evidence type="ECO:0000256" key="2">
    <source>
        <dbReference type="ARBA" id="ARBA00022840"/>
    </source>
</evidence>
<keyword evidence="2" id="KW-0067">ATP-binding</keyword>
<evidence type="ECO:0000259" key="3">
    <source>
        <dbReference type="PROSITE" id="PS50011"/>
    </source>
</evidence>